<accession>A0ABY3QJ99</accession>
<evidence type="ECO:0000313" key="1">
    <source>
        <dbReference type="EMBL" id="UFW85980.1"/>
    </source>
</evidence>
<keyword evidence="2" id="KW-1185">Reference proteome</keyword>
<protein>
    <submittedName>
        <fullName evidence="1">Uncharacterized protein</fullName>
    </submittedName>
</protein>
<evidence type="ECO:0000313" key="2">
    <source>
        <dbReference type="Proteomes" id="UP001430990"/>
    </source>
</evidence>
<organism evidence="1 2">
    <name type="scientific">Bradyrhizobium barranii</name>
    <dbReference type="NCBI Taxonomy" id="2992140"/>
    <lineage>
        <taxon>Bacteria</taxon>
        <taxon>Pseudomonadati</taxon>
        <taxon>Pseudomonadota</taxon>
        <taxon>Alphaproteobacteria</taxon>
        <taxon>Hyphomicrobiales</taxon>
        <taxon>Nitrobacteraceae</taxon>
        <taxon>Bradyrhizobium</taxon>
    </lineage>
</organism>
<dbReference type="Proteomes" id="UP001430990">
    <property type="component" value="Chromosome"/>
</dbReference>
<proteinExistence type="predicted"/>
<name>A0ABY3QJ99_9BRAD</name>
<gene>
    <name evidence="1" type="ORF">BjapCC829_39860</name>
</gene>
<dbReference type="RefSeq" id="WP_187387814.1">
    <property type="nucleotide sequence ID" value="NZ_CP088100.1"/>
</dbReference>
<sequence length="105" mass="11714">MSIVLLLRELQLGLRLCGRRRGLINGRPELDDIGLRVREPRPLFLDDIFVRLGIDPEKNFAGFEVLVSAPGADVENLNAACAVALEMSRVAAIYCRKRYSRCSSP</sequence>
<dbReference type="EMBL" id="CP088100">
    <property type="protein sequence ID" value="UFW85980.1"/>
    <property type="molecule type" value="Genomic_DNA"/>
</dbReference>
<reference evidence="1" key="1">
    <citation type="submission" date="2021-11" db="EMBL/GenBank/DDBJ databases">
        <title>Australian commercial rhizobial inoculants.</title>
        <authorList>
            <person name="Kohlmeier M.G."/>
            <person name="O'Hara G.W."/>
            <person name="Colombi E."/>
            <person name="Ramsay J.P."/>
            <person name="Terpolilli J."/>
        </authorList>
    </citation>
    <scope>NUCLEOTIDE SEQUENCE</scope>
    <source>
        <strain evidence="1">CC829</strain>
    </source>
</reference>